<dbReference type="PROSITE" id="PS50088">
    <property type="entry name" value="ANK_REPEAT"/>
    <property type="match status" value="1"/>
</dbReference>
<feature type="repeat" description="ANK" evidence="1">
    <location>
        <begin position="168"/>
        <end position="190"/>
    </location>
</feature>
<evidence type="ECO:0000313" key="4">
    <source>
        <dbReference type="Proteomes" id="UP001443914"/>
    </source>
</evidence>
<keyword evidence="2" id="KW-0472">Membrane</keyword>
<dbReference type="Pfam" id="PF12796">
    <property type="entry name" value="Ank_2"/>
    <property type="match status" value="3"/>
</dbReference>
<keyword evidence="2" id="KW-0812">Transmembrane</keyword>
<dbReference type="Gene3D" id="1.25.40.20">
    <property type="entry name" value="Ankyrin repeat-containing domain"/>
    <property type="match status" value="3"/>
</dbReference>
<evidence type="ECO:0000256" key="2">
    <source>
        <dbReference type="SAM" id="Phobius"/>
    </source>
</evidence>
<reference evidence="3" key="1">
    <citation type="submission" date="2024-03" db="EMBL/GenBank/DDBJ databases">
        <title>WGS assembly of Saponaria officinalis var. Norfolk2.</title>
        <authorList>
            <person name="Jenkins J."/>
            <person name="Shu S."/>
            <person name="Grimwood J."/>
            <person name="Barry K."/>
            <person name="Goodstein D."/>
            <person name="Schmutz J."/>
            <person name="Leebens-Mack J."/>
            <person name="Osbourn A."/>
        </authorList>
    </citation>
    <scope>NUCLEOTIDE SEQUENCE [LARGE SCALE GENOMIC DNA]</scope>
    <source>
        <strain evidence="3">JIC</strain>
    </source>
</reference>
<dbReference type="PANTHER" id="PTHR24121">
    <property type="entry name" value="NO MECHANORECEPTOR POTENTIAL C, ISOFORM D-RELATED"/>
    <property type="match status" value="1"/>
</dbReference>
<sequence>MSIVGYFPLRLVSFNFVSNVSLYKGNEFMLVIEQVNIKLLPFLSQIIFPLKNSTLTMDTGCGALVGKLDDVKLTLKNPREADDNNRDNDDSCDGAELLAAAEEGRGEDVLSILGKNPGLIQTGDPVGNTVLHMAAKGGDIVTVCDLIAFPEERQGKDSKKVLEDKNVSGDTALHLAIKNGHRKVAYHLIKAEEWTGFIRNNDGITPYKLAEKAGFSEVCPLSANIVFHQSLEVDARMEQARRDLMSKSRSIHVQWTELYKAIIEGEEDVLITGLGRDGKELLWHRSHEGETLLHTAVTAFGMGPLSKLVQFMIRNGLTDAALLGDRHGNTALHTAIMIREPSKVFCLIKAEPTAMYQVNDKGVSPLCLAVKYGHEDLVKLMGTQICLRQRKSEMLLNPKHATLAHLAIKERSLGTLEILLEHLPELVKGTNEKGWRPLSYAANKGYLNEVTYLLTHFPKSAEECDIDGSFPIHKAIGGGHVSIIKAFYKHCPQTFDHIDHKGRNVLQIAVKYKRADIVTYLTKELKWDDSFSNVKDNEAKTLMNYTFIFCLMLFYIISCYVLE</sequence>
<proteinExistence type="predicted"/>
<dbReference type="SMART" id="SM00248">
    <property type="entry name" value="ANK"/>
    <property type="match status" value="9"/>
</dbReference>
<keyword evidence="4" id="KW-1185">Reference proteome</keyword>
<evidence type="ECO:0000256" key="1">
    <source>
        <dbReference type="PROSITE-ProRule" id="PRU00023"/>
    </source>
</evidence>
<keyword evidence="1" id="KW-0040">ANK repeat</keyword>
<feature type="transmembrane region" description="Helical" evidence="2">
    <location>
        <begin position="542"/>
        <end position="562"/>
    </location>
</feature>
<dbReference type="PANTHER" id="PTHR24121:SF22">
    <property type="entry name" value="PROTEIN ACCELERATED CELL DEATH 6-LIKE"/>
    <property type="match status" value="1"/>
</dbReference>
<dbReference type="EMBL" id="JBDFQZ010000004">
    <property type="protein sequence ID" value="KAK9735732.1"/>
    <property type="molecule type" value="Genomic_DNA"/>
</dbReference>
<dbReference type="AlphaFoldDB" id="A0AAW1LG54"/>
<gene>
    <name evidence="3" type="ORF">RND81_04G223500</name>
</gene>
<organism evidence="3 4">
    <name type="scientific">Saponaria officinalis</name>
    <name type="common">Common soapwort</name>
    <name type="synonym">Lychnis saponaria</name>
    <dbReference type="NCBI Taxonomy" id="3572"/>
    <lineage>
        <taxon>Eukaryota</taxon>
        <taxon>Viridiplantae</taxon>
        <taxon>Streptophyta</taxon>
        <taxon>Embryophyta</taxon>
        <taxon>Tracheophyta</taxon>
        <taxon>Spermatophyta</taxon>
        <taxon>Magnoliopsida</taxon>
        <taxon>eudicotyledons</taxon>
        <taxon>Gunneridae</taxon>
        <taxon>Pentapetalae</taxon>
        <taxon>Caryophyllales</taxon>
        <taxon>Caryophyllaceae</taxon>
        <taxon>Caryophylleae</taxon>
        <taxon>Saponaria</taxon>
    </lineage>
</organism>
<accession>A0AAW1LG54</accession>
<dbReference type="InterPro" id="IPR036770">
    <property type="entry name" value="Ankyrin_rpt-contain_sf"/>
</dbReference>
<name>A0AAW1LG54_SAPOF</name>
<protein>
    <submittedName>
        <fullName evidence="3">Uncharacterized protein</fullName>
    </submittedName>
</protein>
<keyword evidence="2" id="KW-1133">Transmembrane helix</keyword>
<dbReference type="SUPFAM" id="SSF48403">
    <property type="entry name" value="Ankyrin repeat"/>
    <property type="match status" value="2"/>
</dbReference>
<evidence type="ECO:0000313" key="3">
    <source>
        <dbReference type="EMBL" id="KAK9735732.1"/>
    </source>
</evidence>
<dbReference type="Proteomes" id="UP001443914">
    <property type="component" value="Unassembled WGS sequence"/>
</dbReference>
<dbReference type="InterPro" id="IPR002110">
    <property type="entry name" value="Ankyrin_rpt"/>
</dbReference>
<dbReference type="PROSITE" id="PS50297">
    <property type="entry name" value="ANK_REP_REGION"/>
    <property type="match status" value="1"/>
</dbReference>
<comment type="caution">
    <text evidence="3">The sequence shown here is derived from an EMBL/GenBank/DDBJ whole genome shotgun (WGS) entry which is preliminary data.</text>
</comment>